<reference evidence="2 3" key="1">
    <citation type="journal article" date="2014" name="Am. J. Bot.">
        <title>Genome assembly and annotation for red clover (Trifolium pratense; Fabaceae).</title>
        <authorList>
            <person name="Istvanek J."/>
            <person name="Jaros M."/>
            <person name="Krenek A."/>
            <person name="Repkova J."/>
        </authorList>
    </citation>
    <scope>NUCLEOTIDE SEQUENCE [LARGE SCALE GENOMIC DNA]</scope>
    <source>
        <strain evidence="3">cv. Tatra</strain>
        <tissue evidence="2">Young leaves</tissue>
    </source>
</reference>
<dbReference type="GO" id="GO:0004523">
    <property type="term" value="F:RNA-DNA hybrid ribonuclease activity"/>
    <property type="evidence" value="ECO:0007669"/>
    <property type="project" value="InterPro"/>
</dbReference>
<proteinExistence type="predicted"/>
<accession>A0A2K3LFZ8</accession>
<evidence type="ECO:0000313" key="3">
    <source>
        <dbReference type="Proteomes" id="UP000236291"/>
    </source>
</evidence>
<dbReference type="SUPFAM" id="SSF53098">
    <property type="entry name" value="Ribonuclease H-like"/>
    <property type="match status" value="1"/>
</dbReference>
<dbReference type="InterPro" id="IPR002156">
    <property type="entry name" value="RNaseH_domain"/>
</dbReference>
<dbReference type="CDD" id="cd06222">
    <property type="entry name" value="RNase_H_like"/>
    <property type="match status" value="1"/>
</dbReference>
<protein>
    <recommendedName>
        <fullName evidence="1">RNase H type-1 domain-containing protein</fullName>
    </recommendedName>
</protein>
<dbReference type="Proteomes" id="UP000236291">
    <property type="component" value="Unassembled WGS sequence"/>
</dbReference>
<gene>
    <name evidence="2" type="ORF">L195_g033412</name>
</gene>
<dbReference type="PANTHER" id="PTHR47074">
    <property type="entry name" value="BNAC02G40300D PROTEIN"/>
    <property type="match status" value="1"/>
</dbReference>
<organism evidence="2 3">
    <name type="scientific">Trifolium pratense</name>
    <name type="common">Red clover</name>
    <dbReference type="NCBI Taxonomy" id="57577"/>
    <lineage>
        <taxon>Eukaryota</taxon>
        <taxon>Viridiplantae</taxon>
        <taxon>Streptophyta</taxon>
        <taxon>Embryophyta</taxon>
        <taxon>Tracheophyta</taxon>
        <taxon>Spermatophyta</taxon>
        <taxon>Magnoliopsida</taxon>
        <taxon>eudicotyledons</taxon>
        <taxon>Gunneridae</taxon>
        <taxon>Pentapetalae</taxon>
        <taxon>rosids</taxon>
        <taxon>fabids</taxon>
        <taxon>Fabales</taxon>
        <taxon>Fabaceae</taxon>
        <taxon>Papilionoideae</taxon>
        <taxon>50 kb inversion clade</taxon>
        <taxon>NPAAA clade</taxon>
        <taxon>Hologalegina</taxon>
        <taxon>IRL clade</taxon>
        <taxon>Trifolieae</taxon>
        <taxon>Trifolium</taxon>
    </lineage>
</organism>
<dbReference type="AlphaFoldDB" id="A0A2K3LFZ8"/>
<evidence type="ECO:0000313" key="2">
    <source>
        <dbReference type="EMBL" id="PNX77444.1"/>
    </source>
</evidence>
<dbReference type="InterPro" id="IPR052929">
    <property type="entry name" value="RNase_H-like_EbsB-rel"/>
</dbReference>
<dbReference type="GO" id="GO:0003676">
    <property type="term" value="F:nucleic acid binding"/>
    <property type="evidence" value="ECO:0007669"/>
    <property type="project" value="InterPro"/>
</dbReference>
<name>A0A2K3LFZ8_TRIPR</name>
<dbReference type="PANTHER" id="PTHR47074:SF48">
    <property type="entry name" value="POLYNUCLEOTIDYL TRANSFERASE, RIBONUCLEASE H-LIKE SUPERFAMILY PROTEIN"/>
    <property type="match status" value="1"/>
</dbReference>
<dbReference type="InterPro" id="IPR044730">
    <property type="entry name" value="RNase_H-like_dom_plant"/>
</dbReference>
<dbReference type="InterPro" id="IPR036397">
    <property type="entry name" value="RNaseH_sf"/>
</dbReference>
<evidence type="ECO:0000259" key="1">
    <source>
        <dbReference type="Pfam" id="PF13456"/>
    </source>
</evidence>
<sequence length="164" mass="17711">MIFLGATALYLNFDKLIAAPILSWTKPNNNWLKCNVVLSSLPMTALVLAFASETVMVNLSKPTHCFAIITTTPECEATAIYVALQLAMDNGYSCVNFESDCQVAVNAILGNGIYENELGTLVSQCRSLLSTNASFIDRQANSVTHSLARASISHASPNYNKMLG</sequence>
<dbReference type="InterPro" id="IPR012337">
    <property type="entry name" value="RNaseH-like_sf"/>
</dbReference>
<dbReference type="Pfam" id="PF13456">
    <property type="entry name" value="RVT_3"/>
    <property type="match status" value="1"/>
</dbReference>
<feature type="domain" description="RNase H type-1" evidence="1">
    <location>
        <begin position="71"/>
        <end position="150"/>
    </location>
</feature>
<comment type="caution">
    <text evidence="2">The sequence shown here is derived from an EMBL/GenBank/DDBJ whole genome shotgun (WGS) entry which is preliminary data.</text>
</comment>
<dbReference type="Gene3D" id="3.30.420.10">
    <property type="entry name" value="Ribonuclease H-like superfamily/Ribonuclease H"/>
    <property type="match status" value="1"/>
</dbReference>
<dbReference type="EMBL" id="ASHM01032375">
    <property type="protein sequence ID" value="PNX77444.1"/>
    <property type="molecule type" value="Genomic_DNA"/>
</dbReference>
<reference evidence="2 3" key="2">
    <citation type="journal article" date="2017" name="Front. Plant Sci.">
        <title>Gene Classification and Mining of Molecular Markers Useful in Red Clover (Trifolium pratense) Breeding.</title>
        <authorList>
            <person name="Istvanek J."/>
            <person name="Dluhosova J."/>
            <person name="Dluhos P."/>
            <person name="Patkova L."/>
            <person name="Nedelnik J."/>
            <person name="Repkova J."/>
        </authorList>
    </citation>
    <scope>NUCLEOTIDE SEQUENCE [LARGE SCALE GENOMIC DNA]</scope>
    <source>
        <strain evidence="3">cv. Tatra</strain>
        <tissue evidence="2">Young leaves</tissue>
    </source>
</reference>